<dbReference type="Pfam" id="PF06026">
    <property type="entry name" value="Rib_5-P_isom_A"/>
    <property type="match status" value="1"/>
</dbReference>
<evidence type="ECO:0000313" key="4">
    <source>
        <dbReference type="EMBL" id="TDY47881.1"/>
    </source>
</evidence>
<proteinExistence type="inferred from homology"/>
<dbReference type="EC" id="5.3.1.6" evidence="3"/>
<feature type="binding site" evidence="3">
    <location>
        <begin position="80"/>
        <end position="83"/>
    </location>
    <ligand>
        <name>substrate</name>
    </ligand>
</feature>
<comment type="pathway">
    <text evidence="3">Carbohydrate degradation; pentose phosphate pathway; D-ribose 5-phosphate from D-ribulose 5-phosphate (non-oxidative stage): step 1/1.</text>
</comment>
<dbReference type="HAMAP" id="MF_00170">
    <property type="entry name" value="Rib_5P_isom_A"/>
    <property type="match status" value="1"/>
</dbReference>
<gene>
    <name evidence="3" type="primary">rpiA</name>
    <name evidence="4" type="ORF">C7445_10559</name>
</gene>
<keyword evidence="5" id="KW-1185">Reference proteome</keyword>
<organism evidence="4 5">
    <name type="scientific">Alicyclobacillus sacchari</name>
    <dbReference type="NCBI Taxonomy" id="392010"/>
    <lineage>
        <taxon>Bacteria</taxon>
        <taxon>Bacillati</taxon>
        <taxon>Bacillota</taxon>
        <taxon>Bacilli</taxon>
        <taxon>Bacillales</taxon>
        <taxon>Alicyclobacillaceae</taxon>
        <taxon>Alicyclobacillus</taxon>
    </lineage>
</organism>
<dbReference type="InterPro" id="IPR050262">
    <property type="entry name" value="Ribose-5P_isomerase"/>
</dbReference>
<dbReference type="GO" id="GO:0009052">
    <property type="term" value="P:pentose-phosphate shunt, non-oxidative branch"/>
    <property type="evidence" value="ECO:0007669"/>
    <property type="project" value="UniProtKB-UniRule"/>
</dbReference>
<reference evidence="4 5" key="1">
    <citation type="submission" date="2019-03" db="EMBL/GenBank/DDBJ databases">
        <title>Genomic Encyclopedia of Type Strains, Phase IV (KMG-IV): sequencing the most valuable type-strain genomes for metagenomic binning, comparative biology and taxonomic classification.</title>
        <authorList>
            <person name="Goeker M."/>
        </authorList>
    </citation>
    <scope>NUCLEOTIDE SEQUENCE [LARGE SCALE GENOMIC DNA]</scope>
    <source>
        <strain evidence="4 5">DSM 17974</strain>
    </source>
</reference>
<feature type="binding site" evidence="3">
    <location>
        <begin position="93"/>
        <end position="96"/>
    </location>
    <ligand>
        <name>substrate</name>
    </ligand>
</feature>
<feature type="binding site" evidence="3">
    <location>
        <begin position="25"/>
        <end position="28"/>
    </location>
    <ligand>
        <name>substrate</name>
    </ligand>
</feature>
<dbReference type="NCBIfam" id="TIGR00021">
    <property type="entry name" value="rpiA"/>
    <property type="match status" value="1"/>
</dbReference>
<dbReference type="Gene3D" id="3.30.70.260">
    <property type="match status" value="1"/>
</dbReference>
<sequence>MDKKQLAGVEAANYVKDGMKVGLGTGSTVYYTITELGRRVAAGLNIVGIPTSAATEALAKELQIPLTTFQECPRLDLTIDGADAVTPDFQLIKGGGGALLREKLVAAASDKLLIVVDDGKLYDSFAGLSIPIEVVPFAWETTARRIANSGGKWTLRERDGGPFVTDNHNYILDTVFEPVANPGRLQDVLKAMTGVVETGLFIDMADVVIVGRGDGVQTLSRTDTNF</sequence>
<feature type="binding site" evidence="3">
    <location>
        <position position="120"/>
    </location>
    <ligand>
        <name>substrate</name>
    </ligand>
</feature>
<comment type="subunit">
    <text evidence="3">Homodimer.</text>
</comment>
<accession>A0A4R8LNN5</accession>
<dbReference type="RefSeq" id="WP_134159278.1">
    <property type="nucleotide sequence ID" value="NZ_SORF01000005.1"/>
</dbReference>
<dbReference type="NCBIfam" id="NF001924">
    <property type="entry name" value="PRK00702.1"/>
    <property type="match status" value="1"/>
</dbReference>
<comment type="catalytic activity">
    <reaction evidence="1 3">
        <text>aldehydo-D-ribose 5-phosphate = D-ribulose 5-phosphate</text>
        <dbReference type="Rhea" id="RHEA:14657"/>
        <dbReference type="ChEBI" id="CHEBI:58121"/>
        <dbReference type="ChEBI" id="CHEBI:58273"/>
        <dbReference type="EC" id="5.3.1.6"/>
    </reaction>
</comment>
<dbReference type="EMBL" id="SORF01000005">
    <property type="protein sequence ID" value="TDY47881.1"/>
    <property type="molecule type" value="Genomic_DNA"/>
</dbReference>
<dbReference type="PANTHER" id="PTHR43748">
    <property type="entry name" value="RIBOSE-5-PHOSPHATE ISOMERASE 3, CHLOROPLASTIC-RELATED"/>
    <property type="match status" value="1"/>
</dbReference>
<dbReference type="FunFam" id="3.40.50.1360:FF:000001">
    <property type="entry name" value="Ribose-5-phosphate isomerase A"/>
    <property type="match status" value="1"/>
</dbReference>
<dbReference type="CDD" id="cd01398">
    <property type="entry name" value="RPI_A"/>
    <property type="match status" value="1"/>
</dbReference>
<dbReference type="SUPFAM" id="SSF75445">
    <property type="entry name" value="D-ribose-5-phosphate isomerase (RpiA), lid domain"/>
    <property type="match status" value="1"/>
</dbReference>
<protein>
    <recommendedName>
        <fullName evidence="3">Ribose-5-phosphate isomerase A</fullName>
        <ecNumber evidence="3">5.3.1.6</ecNumber>
    </recommendedName>
    <alternativeName>
        <fullName evidence="3">Phosphoriboisomerase A</fullName>
        <shortName evidence="3">PRI</shortName>
    </alternativeName>
</protein>
<evidence type="ECO:0000256" key="1">
    <source>
        <dbReference type="ARBA" id="ARBA00001713"/>
    </source>
</evidence>
<feature type="active site" description="Proton acceptor" evidence="3">
    <location>
        <position position="102"/>
    </location>
</feature>
<dbReference type="UniPathway" id="UPA00115">
    <property type="reaction ID" value="UER00412"/>
</dbReference>
<name>A0A4R8LNN5_9BACL</name>
<dbReference type="GO" id="GO:0004751">
    <property type="term" value="F:ribose-5-phosphate isomerase activity"/>
    <property type="evidence" value="ECO:0007669"/>
    <property type="project" value="UniProtKB-UniRule"/>
</dbReference>
<comment type="caution">
    <text evidence="4">The sequence shown here is derived from an EMBL/GenBank/DDBJ whole genome shotgun (WGS) entry which is preliminary data.</text>
</comment>
<comment type="similarity">
    <text evidence="3">Belongs to the ribose 5-phosphate isomerase family.</text>
</comment>
<dbReference type="AlphaFoldDB" id="A0A4R8LNN5"/>
<evidence type="ECO:0000256" key="2">
    <source>
        <dbReference type="ARBA" id="ARBA00023235"/>
    </source>
</evidence>
<dbReference type="InterPro" id="IPR004788">
    <property type="entry name" value="Ribose5P_isomerase_type_A"/>
</dbReference>
<comment type="function">
    <text evidence="3">Catalyzes the reversible conversion of ribose-5-phosphate to ribulose 5-phosphate.</text>
</comment>
<evidence type="ECO:0000256" key="3">
    <source>
        <dbReference type="HAMAP-Rule" id="MF_00170"/>
    </source>
</evidence>
<dbReference type="PANTHER" id="PTHR43748:SF3">
    <property type="entry name" value="RIBOSE-5-PHOSPHATE ISOMERASE 3, CHLOROPLASTIC-RELATED"/>
    <property type="match status" value="1"/>
</dbReference>
<dbReference type="OrthoDB" id="5870696at2"/>
<dbReference type="InterPro" id="IPR020672">
    <property type="entry name" value="Ribose5P_isomerase_typA_subgr"/>
</dbReference>
<dbReference type="InterPro" id="IPR037171">
    <property type="entry name" value="NagB/RpiA_transferase-like"/>
</dbReference>
<dbReference type="Gene3D" id="3.40.50.1360">
    <property type="match status" value="1"/>
</dbReference>
<dbReference type="SUPFAM" id="SSF100950">
    <property type="entry name" value="NagB/RpiA/CoA transferase-like"/>
    <property type="match status" value="1"/>
</dbReference>
<dbReference type="Proteomes" id="UP000294581">
    <property type="component" value="Unassembled WGS sequence"/>
</dbReference>
<keyword evidence="2 3" id="KW-0413">Isomerase</keyword>
<evidence type="ECO:0000313" key="5">
    <source>
        <dbReference type="Proteomes" id="UP000294581"/>
    </source>
</evidence>